<dbReference type="EMBL" id="ML122316">
    <property type="protein sequence ID" value="RPD53771.1"/>
    <property type="molecule type" value="Genomic_DNA"/>
</dbReference>
<sequence>MGWTTEWTLQLFNAMKGEDEQRVGYNVPGEYTLFNRRNVIVCGPLRPTVRSTSLMEHLLERDACFNFKRGADMETFLVCSPKNYFMQVESKRDVATYIRTNFTHWLALADKFGV</sequence>
<protein>
    <submittedName>
        <fullName evidence="1">Uncharacterized protein</fullName>
    </submittedName>
</protein>
<dbReference type="AlphaFoldDB" id="A0A5C2RRM1"/>
<dbReference type="STRING" id="1328759.A0A5C2RRM1"/>
<gene>
    <name evidence="1" type="ORF">L227DRAFT_567771</name>
</gene>
<evidence type="ECO:0000313" key="1">
    <source>
        <dbReference type="EMBL" id="RPD53771.1"/>
    </source>
</evidence>
<proteinExistence type="predicted"/>
<accession>A0A5C2RRM1</accession>
<keyword evidence="2" id="KW-1185">Reference proteome</keyword>
<evidence type="ECO:0000313" key="2">
    <source>
        <dbReference type="Proteomes" id="UP000313359"/>
    </source>
</evidence>
<name>A0A5C2RRM1_9APHY</name>
<organism evidence="1 2">
    <name type="scientific">Lentinus tigrinus ALCF2SS1-6</name>
    <dbReference type="NCBI Taxonomy" id="1328759"/>
    <lineage>
        <taxon>Eukaryota</taxon>
        <taxon>Fungi</taxon>
        <taxon>Dikarya</taxon>
        <taxon>Basidiomycota</taxon>
        <taxon>Agaricomycotina</taxon>
        <taxon>Agaricomycetes</taxon>
        <taxon>Polyporales</taxon>
        <taxon>Polyporaceae</taxon>
        <taxon>Lentinus</taxon>
    </lineage>
</organism>
<reference evidence="1" key="1">
    <citation type="journal article" date="2018" name="Genome Biol. Evol.">
        <title>Genomics and development of Lentinus tigrinus, a white-rot wood-decaying mushroom with dimorphic fruiting bodies.</title>
        <authorList>
            <person name="Wu B."/>
            <person name="Xu Z."/>
            <person name="Knudson A."/>
            <person name="Carlson A."/>
            <person name="Chen N."/>
            <person name="Kovaka S."/>
            <person name="LaButti K."/>
            <person name="Lipzen A."/>
            <person name="Pennachio C."/>
            <person name="Riley R."/>
            <person name="Schakwitz W."/>
            <person name="Umezawa K."/>
            <person name="Ohm R.A."/>
            <person name="Grigoriev I.V."/>
            <person name="Nagy L.G."/>
            <person name="Gibbons J."/>
            <person name="Hibbett D."/>
        </authorList>
    </citation>
    <scope>NUCLEOTIDE SEQUENCE [LARGE SCALE GENOMIC DNA]</scope>
    <source>
        <strain evidence="1">ALCF2SS1-6</strain>
    </source>
</reference>
<dbReference type="Proteomes" id="UP000313359">
    <property type="component" value="Unassembled WGS sequence"/>
</dbReference>